<dbReference type="PANTHER" id="PTHR47163:SF2">
    <property type="entry name" value="SI:DKEY-17M8.2"/>
    <property type="match status" value="1"/>
</dbReference>
<organism evidence="3 4">
    <name type="scientific">Polypedilum vanderplanki</name>
    <name type="common">Sleeping chironomid midge</name>
    <dbReference type="NCBI Taxonomy" id="319348"/>
    <lineage>
        <taxon>Eukaryota</taxon>
        <taxon>Metazoa</taxon>
        <taxon>Ecdysozoa</taxon>
        <taxon>Arthropoda</taxon>
        <taxon>Hexapoda</taxon>
        <taxon>Insecta</taxon>
        <taxon>Pterygota</taxon>
        <taxon>Neoptera</taxon>
        <taxon>Endopterygota</taxon>
        <taxon>Diptera</taxon>
        <taxon>Nematocera</taxon>
        <taxon>Chironomoidea</taxon>
        <taxon>Chironomidae</taxon>
        <taxon>Chironominae</taxon>
        <taxon>Polypedilum</taxon>
        <taxon>Polypedilum</taxon>
    </lineage>
</organism>
<evidence type="ECO:0000313" key="4">
    <source>
        <dbReference type="Proteomes" id="UP001107558"/>
    </source>
</evidence>
<evidence type="ECO:0000259" key="2">
    <source>
        <dbReference type="SMART" id="SM01126"/>
    </source>
</evidence>
<sequence length="351" mass="40933">MFKCMQIHSRLYHSSEDGKNEFDERNFCKLLELNSIENGVGLIRLLQNTGAIPEAMRCKKCKNFMKIRKNGNFYKWCCNMIVKGNKKAPRRCNYSQSLTSSTFFSGSHLSILQVCMFTELWIQNIPLVFIKEEVEITQKTAIYWSSFCREVCFDALIEKTQTSVGGEEKVVEIYESIFGHRKYNHRKRIEGQWVFGILERDTGNTILVPVDNRDHDTLFPIIQDYILPGTTIISDYWKSYDCLNSEEYTYLKVNHNVQFKDPVKGANTNKIESIWRAAKSKSDCLSSGRRKKFFAGYMAKYMFLKKCRIQNLDPFIEFMKCAGQLYDGVPHTLETNESNEDESDEEESFLM</sequence>
<proteinExistence type="predicted"/>
<keyword evidence="4" id="KW-1185">Reference proteome</keyword>
<accession>A0A9J6BJ09</accession>
<protein>
    <recommendedName>
        <fullName evidence="2">ISXO2-like transposase domain-containing protein</fullName>
    </recommendedName>
</protein>
<dbReference type="PANTHER" id="PTHR47163">
    <property type="entry name" value="DDE_TNP_IS1595 DOMAIN-CONTAINING PROTEIN"/>
    <property type="match status" value="1"/>
</dbReference>
<dbReference type="EMBL" id="JADBJN010000004">
    <property type="protein sequence ID" value="KAG5669543.1"/>
    <property type="molecule type" value="Genomic_DNA"/>
</dbReference>
<feature type="region of interest" description="Disordered" evidence="1">
    <location>
        <begin position="332"/>
        <end position="351"/>
    </location>
</feature>
<dbReference type="SMART" id="SM01126">
    <property type="entry name" value="DDE_Tnp_IS1595"/>
    <property type="match status" value="1"/>
</dbReference>
<dbReference type="InterPro" id="IPR024445">
    <property type="entry name" value="Tnp_ISXO2-like"/>
</dbReference>
<dbReference type="Pfam" id="PF12762">
    <property type="entry name" value="DDE_Tnp_IS1595"/>
    <property type="match status" value="1"/>
</dbReference>
<comment type="caution">
    <text evidence="3">The sequence shown here is derived from an EMBL/GenBank/DDBJ whole genome shotgun (WGS) entry which is preliminary data.</text>
</comment>
<feature type="domain" description="ISXO2-like transposase" evidence="2">
    <location>
        <begin position="163"/>
        <end position="306"/>
    </location>
</feature>
<gene>
    <name evidence="3" type="ORF">PVAND_017430</name>
</gene>
<dbReference type="Proteomes" id="UP001107558">
    <property type="component" value="Chromosome 4"/>
</dbReference>
<dbReference type="InterPro" id="IPR053164">
    <property type="entry name" value="IS1016-like_transposase"/>
</dbReference>
<dbReference type="OrthoDB" id="7732882at2759"/>
<dbReference type="AlphaFoldDB" id="A0A9J6BJ09"/>
<feature type="compositionally biased region" description="Acidic residues" evidence="1">
    <location>
        <begin position="337"/>
        <end position="351"/>
    </location>
</feature>
<evidence type="ECO:0000256" key="1">
    <source>
        <dbReference type="SAM" id="MobiDB-lite"/>
    </source>
</evidence>
<reference evidence="3" key="1">
    <citation type="submission" date="2021-03" db="EMBL/GenBank/DDBJ databases">
        <title>Chromosome level genome of the anhydrobiotic midge Polypedilum vanderplanki.</title>
        <authorList>
            <person name="Yoshida Y."/>
            <person name="Kikawada T."/>
            <person name="Gusev O."/>
        </authorList>
    </citation>
    <scope>NUCLEOTIDE SEQUENCE</scope>
    <source>
        <strain evidence="3">NIAS01</strain>
        <tissue evidence="3">Whole body or cell culture</tissue>
    </source>
</reference>
<evidence type="ECO:0000313" key="3">
    <source>
        <dbReference type="EMBL" id="KAG5669543.1"/>
    </source>
</evidence>
<name>A0A9J6BJ09_POLVA</name>